<comment type="caution">
    <text evidence="3">The sequence shown here is derived from an EMBL/GenBank/DDBJ whole genome shotgun (WGS) entry which is preliminary data.</text>
</comment>
<feature type="domain" description="ATP-grasp" evidence="2">
    <location>
        <begin position="122"/>
        <end position="314"/>
    </location>
</feature>
<evidence type="ECO:0000313" key="3">
    <source>
        <dbReference type="EMBL" id="MBP1918450.1"/>
    </source>
</evidence>
<dbReference type="Gene3D" id="3.30.1490.20">
    <property type="entry name" value="ATP-grasp fold, A domain"/>
    <property type="match status" value="1"/>
</dbReference>
<dbReference type="InterPro" id="IPR011761">
    <property type="entry name" value="ATP-grasp"/>
</dbReference>
<evidence type="ECO:0000256" key="1">
    <source>
        <dbReference type="PROSITE-ProRule" id="PRU00409"/>
    </source>
</evidence>
<dbReference type="RefSeq" id="WP_209458678.1">
    <property type="nucleotide sequence ID" value="NZ_JAGGKC010000005.1"/>
</dbReference>
<dbReference type="Pfam" id="PF02786">
    <property type="entry name" value="CPSase_L_D2"/>
    <property type="match status" value="1"/>
</dbReference>
<keyword evidence="1" id="KW-0547">Nucleotide-binding</keyword>
<dbReference type="Gene3D" id="3.30.470.20">
    <property type="entry name" value="ATP-grasp fold, B domain"/>
    <property type="match status" value="1"/>
</dbReference>
<protein>
    <submittedName>
        <fullName evidence="3">ATP-grasp superfamily ATP-dependent carboligase</fullName>
    </submittedName>
</protein>
<dbReference type="PROSITE" id="PS50975">
    <property type="entry name" value="ATP_GRASP"/>
    <property type="match status" value="1"/>
</dbReference>
<evidence type="ECO:0000259" key="2">
    <source>
        <dbReference type="PROSITE" id="PS50975"/>
    </source>
</evidence>
<dbReference type="Proteomes" id="UP001519271">
    <property type="component" value="Unassembled WGS sequence"/>
</dbReference>
<sequence length="391" mass="45539">MKNKAVILGSNYYIGLSIIRCLGKEGIYTVSMDYSTENTYGAKSKYLKEQLIVPHYRKEEERLVRYMVEYSKKQDRKPVLFPSGDPYVEFIDKNFDILKEHYLFPMDRKGKWTDALMKDSLEKLAIKYGMPVPESVQLDDPDIVEKVDKTIGYPCILKPTESTQFVAKFRVKNFLLKGSNDLKKYRDTIMEAGMGGVVQRIIPGFDDHMYTYDAYLDKHSDVTHWMTCQKHRQFPINFGASVYTEQRLVPELHEMSRKFFKDIEYRGFGEIEYKKDSKTGKYYLIEINARTTNLNSLLYKAGVNFPLLAYREMIGETILHDRKTYDSGIYFRYLYEDLLAMREYARAGQLSKSGMALSLLKRKAPAILELGDPMPGIAFLRMVYGKVRKKS</sequence>
<dbReference type="SUPFAM" id="SSF56059">
    <property type="entry name" value="Glutathione synthetase ATP-binding domain-like"/>
    <property type="match status" value="1"/>
</dbReference>
<name>A0ABS4G1P2_9CLOT</name>
<gene>
    <name evidence="3" type="ORF">J2Z34_000922</name>
</gene>
<proteinExistence type="predicted"/>
<dbReference type="EMBL" id="JAGGKC010000005">
    <property type="protein sequence ID" value="MBP1918450.1"/>
    <property type="molecule type" value="Genomic_DNA"/>
</dbReference>
<keyword evidence="4" id="KW-1185">Reference proteome</keyword>
<reference evidence="3 4" key="1">
    <citation type="submission" date="2021-03" db="EMBL/GenBank/DDBJ databases">
        <title>Genomic Encyclopedia of Type Strains, Phase IV (KMG-IV): sequencing the most valuable type-strain genomes for metagenomic binning, comparative biology and taxonomic classification.</title>
        <authorList>
            <person name="Goeker M."/>
        </authorList>
    </citation>
    <scope>NUCLEOTIDE SEQUENCE [LARGE SCALE GENOMIC DNA]</scope>
    <source>
        <strain evidence="3 4">DSM 6139</strain>
    </source>
</reference>
<dbReference type="InterPro" id="IPR013815">
    <property type="entry name" value="ATP_grasp_subdomain_1"/>
</dbReference>
<organism evidence="3 4">
    <name type="scientific">Youngiibacter multivorans</name>
    <dbReference type="NCBI Taxonomy" id="937251"/>
    <lineage>
        <taxon>Bacteria</taxon>
        <taxon>Bacillati</taxon>
        <taxon>Bacillota</taxon>
        <taxon>Clostridia</taxon>
        <taxon>Eubacteriales</taxon>
        <taxon>Clostridiaceae</taxon>
        <taxon>Youngiibacter</taxon>
    </lineage>
</organism>
<dbReference type="InterPro" id="IPR005479">
    <property type="entry name" value="CPAse_ATP-bd"/>
</dbReference>
<accession>A0ABS4G1P2</accession>
<keyword evidence="1" id="KW-0067">ATP-binding</keyword>
<evidence type="ECO:0000313" key="4">
    <source>
        <dbReference type="Proteomes" id="UP001519271"/>
    </source>
</evidence>